<evidence type="ECO:0000313" key="6">
    <source>
        <dbReference type="Proteomes" id="UP000058020"/>
    </source>
</evidence>
<keyword evidence="2" id="KW-0472">Membrane</keyword>
<sequence>MKINTIMLIPLLVAVQTVNAGNYSDVAKITSVDKIYKTHTIREPYQDCYIKEFYQGDGDGSATNEIVGGLFGGLIGNQFGGGSGKDAMTAAGALLGASLAHDDELAKSKTGRVVSKEVCETKYRSESVKRLSHYRVEYEYDNRTFTYTTKNKPYGDTVKVNIDISPR</sequence>
<dbReference type="PANTHER" id="PTHR35603:SF2">
    <property type="entry name" value="OUTER MEMBRANE LIPOPROTEIN"/>
    <property type="match status" value="1"/>
</dbReference>
<evidence type="ECO:0000259" key="4">
    <source>
        <dbReference type="Pfam" id="PF05433"/>
    </source>
</evidence>
<gene>
    <name evidence="5" type="ORF">SP60_00620</name>
</gene>
<feature type="domain" description="Glycine zipper 2TM" evidence="4">
    <location>
        <begin position="66"/>
        <end position="101"/>
    </location>
</feature>
<keyword evidence="6" id="KW-1185">Reference proteome</keyword>
<evidence type="ECO:0000256" key="1">
    <source>
        <dbReference type="ARBA" id="ARBA00004370"/>
    </source>
</evidence>
<dbReference type="Pfam" id="PF05433">
    <property type="entry name" value="Rick_17kDa_Anti"/>
    <property type="match status" value="1"/>
</dbReference>
<comment type="subcellular location">
    <subcellularLocation>
        <location evidence="1">Membrane</location>
    </subcellularLocation>
</comment>
<dbReference type="InterPro" id="IPR008816">
    <property type="entry name" value="Gly_zipper_2TM_dom"/>
</dbReference>
<dbReference type="Proteomes" id="UP000058020">
    <property type="component" value="Chromosome"/>
</dbReference>
<dbReference type="OrthoDB" id="6291231at2"/>
<dbReference type="PANTHER" id="PTHR35603">
    <property type="match status" value="1"/>
</dbReference>
<feature type="chain" id="PRO_5005799223" description="Glycine zipper 2TM domain-containing protein" evidence="3">
    <location>
        <begin position="21"/>
        <end position="167"/>
    </location>
</feature>
<keyword evidence="3" id="KW-0732">Signal</keyword>
<organism evidence="5 6">
    <name type="scientific">Candidatus Thioglobus autotrophicus</name>
    <dbReference type="NCBI Taxonomy" id="1705394"/>
    <lineage>
        <taxon>Bacteria</taxon>
        <taxon>Pseudomonadati</taxon>
        <taxon>Pseudomonadota</taxon>
        <taxon>Gammaproteobacteria</taxon>
        <taxon>Candidatus Pseudothioglobaceae</taxon>
        <taxon>Candidatus Thioglobus</taxon>
    </lineage>
</organism>
<dbReference type="AlphaFoldDB" id="A0A0M4NW48"/>
<accession>A0A0M4NW48</accession>
<protein>
    <recommendedName>
        <fullName evidence="4">Glycine zipper 2TM domain-containing protein</fullName>
    </recommendedName>
</protein>
<reference evidence="5 6" key="1">
    <citation type="journal article" date="2015" name="Genome Announc.">
        <title>Genome Sequence of 'Candidatus Thioglobus autotrophica' Strain EF1, a Chemoautotroph from the SUP05 Clade of Marine Gammaproteobacteria.</title>
        <authorList>
            <person name="Shah V."/>
            <person name="Morris R.M."/>
        </authorList>
    </citation>
    <scope>NUCLEOTIDE SEQUENCE [LARGE SCALE GENOMIC DNA]</scope>
    <source>
        <strain evidence="5 6">EF1</strain>
    </source>
</reference>
<evidence type="ECO:0000256" key="2">
    <source>
        <dbReference type="ARBA" id="ARBA00023136"/>
    </source>
</evidence>
<evidence type="ECO:0000313" key="5">
    <source>
        <dbReference type="EMBL" id="ALE51889.1"/>
    </source>
</evidence>
<dbReference type="KEGG" id="tho:SP60_00620"/>
<dbReference type="RefSeq" id="WP_053950802.1">
    <property type="nucleotide sequence ID" value="NZ_CP010552.1"/>
</dbReference>
<feature type="signal peptide" evidence="3">
    <location>
        <begin position="1"/>
        <end position="20"/>
    </location>
</feature>
<dbReference type="InterPro" id="IPR051407">
    <property type="entry name" value="Bact_OM_lipoprot/Surf_antigen"/>
</dbReference>
<dbReference type="GO" id="GO:0019867">
    <property type="term" value="C:outer membrane"/>
    <property type="evidence" value="ECO:0007669"/>
    <property type="project" value="InterPro"/>
</dbReference>
<dbReference type="STRING" id="1705394.SP60_00620"/>
<name>A0A0M4NW48_9GAMM</name>
<evidence type="ECO:0000256" key="3">
    <source>
        <dbReference type="SAM" id="SignalP"/>
    </source>
</evidence>
<dbReference type="EMBL" id="CP010552">
    <property type="protein sequence ID" value="ALE51889.1"/>
    <property type="molecule type" value="Genomic_DNA"/>
</dbReference>
<proteinExistence type="predicted"/>